<sequence length="26" mass="2887">MIAPSSEVRLPLVNMVEPTGLIFLRC</sequence>
<accession>A0A2P2PFE8</accession>
<name>A0A2P2PFE8_RHIMU</name>
<reference evidence="1" key="1">
    <citation type="submission" date="2018-02" db="EMBL/GenBank/DDBJ databases">
        <title>Rhizophora mucronata_Transcriptome.</title>
        <authorList>
            <person name="Meera S.P."/>
            <person name="Sreeshan A."/>
            <person name="Augustine A."/>
        </authorList>
    </citation>
    <scope>NUCLEOTIDE SEQUENCE</scope>
    <source>
        <tissue evidence="1">Leaf</tissue>
    </source>
</reference>
<protein>
    <submittedName>
        <fullName evidence="1">Uncharacterized protein</fullName>
    </submittedName>
</protein>
<organism evidence="1">
    <name type="scientific">Rhizophora mucronata</name>
    <name type="common">Asiatic mangrove</name>
    <dbReference type="NCBI Taxonomy" id="61149"/>
    <lineage>
        <taxon>Eukaryota</taxon>
        <taxon>Viridiplantae</taxon>
        <taxon>Streptophyta</taxon>
        <taxon>Embryophyta</taxon>
        <taxon>Tracheophyta</taxon>
        <taxon>Spermatophyta</taxon>
        <taxon>Magnoliopsida</taxon>
        <taxon>eudicotyledons</taxon>
        <taxon>Gunneridae</taxon>
        <taxon>Pentapetalae</taxon>
        <taxon>rosids</taxon>
        <taxon>fabids</taxon>
        <taxon>Malpighiales</taxon>
        <taxon>Rhizophoraceae</taxon>
        <taxon>Rhizophora</taxon>
    </lineage>
</organism>
<proteinExistence type="predicted"/>
<dbReference type="AlphaFoldDB" id="A0A2P2PFE8"/>
<evidence type="ECO:0000313" key="1">
    <source>
        <dbReference type="EMBL" id="MBX53464.1"/>
    </source>
</evidence>
<dbReference type="EMBL" id="GGEC01072980">
    <property type="protein sequence ID" value="MBX53464.1"/>
    <property type="molecule type" value="Transcribed_RNA"/>
</dbReference>